<dbReference type="Proteomes" id="UP000008782">
    <property type="component" value="Unassembled WGS sequence"/>
</dbReference>
<gene>
    <name evidence="2" type="ORF">GLRG_05249</name>
</gene>
<protein>
    <submittedName>
        <fullName evidence="2">Uncharacterized protein</fullName>
    </submittedName>
</protein>
<feature type="region of interest" description="Disordered" evidence="1">
    <location>
        <begin position="247"/>
        <end position="273"/>
    </location>
</feature>
<dbReference type="OrthoDB" id="4808929at2759"/>
<evidence type="ECO:0000256" key="1">
    <source>
        <dbReference type="SAM" id="MobiDB-lite"/>
    </source>
</evidence>
<dbReference type="VEuPathDB" id="FungiDB:GLRG_05249"/>
<accession>E3QGW7</accession>
<organism evidence="3">
    <name type="scientific">Colletotrichum graminicola (strain M1.001 / M2 / FGSC 10212)</name>
    <name type="common">Maize anthracnose fungus</name>
    <name type="synonym">Glomerella graminicola</name>
    <dbReference type="NCBI Taxonomy" id="645133"/>
    <lineage>
        <taxon>Eukaryota</taxon>
        <taxon>Fungi</taxon>
        <taxon>Dikarya</taxon>
        <taxon>Ascomycota</taxon>
        <taxon>Pezizomycotina</taxon>
        <taxon>Sordariomycetes</taxon>
        <taxon>Hypocreomycetidae</taxon>
        <taxon>Glomerellales</taxon>
        <taxon>Glomerellaceae</taxon>
        <taxon>Colletotrichum</taxon>
        <taxon>Colletotrichum graminicola species complex</taxon>
    </lineage>
</organism>
<dbReference type="HOGENOM" id="CLU_789915_0_0_1"/>
<dbReference type="EMBL" id="GG697347">
    <property type="protein sequence ID" value="EFQ30105.1"/>
    <property type="molecule type" value="Genomic_DNA"/>
</dbReference>
<dbReference type="AlphaFoldDB" id="E3QGW7"/>
<sequence>MNGKDAVEHDDPDAIKTGFEAPSVFCKLIEIKEGAPFSIDITLSRGIRHILTSDDSALMAVVHLGSQEVIRHLVTKKTLGSGKALRHRFLLRGVYEKDDKLRTALKRFRFATSDMNDNIPEGIIKVDVYIVKLLSQPEIGHLVDITSSGPPPQAIMSVSRRTPNRDVFKVLTMNSFEPNKTKKSQAADTYDINKLNRGPPLASIIFKYQTKATKLFDDLTLSDPEEEKTEMNRLCLPLQPKGFLVEKGEKSDHGKTEKYEAVSHQSGRDTKSTVFRKRKAVSAFDEMSPPRPRKMIALSE</sequence>
<dbReference type="eggNOG" id="ENOG502TCDA">
    <property type="taxonomic scope" value="Eukaryota"/>
</dbReference>
<proteinExistence type="predicted"/>
<evidence type="ECO:0000313" key="3">
    <source>
        <dbReference type="Proteomes" id="UP000008782"/>
    </source>
</evidence>
<evidence type="ECO:0000313" key="2">
    <source>
        <dbReference type="EMBL" id="EFQ30105.1"/>
    </source>
</evidence>
<feature type="compositionally biased region" description="Basic and acidic residues" evidence="1">
    <location>
        <begin position="247"/>
        <end position="271"/>
    </location>
</feature>
<dbReference type="GeneID" id="24410614"/>
<name>E3QGW7_COLGM</name>
<dbReference type="RefSeq" id="XP_008094125.1">
    <property type="nucleotide sequence ID" value="XM_008095934.1"/>
</dbReference>
<keyword evidence="3" id="KW-1185">Reference proteome</keyword>
<reference evidence="3" key="1">
    <citation type="journal article" date="2012" name="Nat. Genet.">
        <title>Lifestyle transitions in plant pathogenic Colletotrichum fungi deciphered by genome and transcriptome analyses.</title>
        <authorList>
            <person name="O'Connell R.J."/>
            <person name="Thon M.R."/>
            <person name="Hacquard S."/>
            <person name="Amyotte S.G."/>
            <person name="Kleemann J."/>
            <person name="Torres M.F."/>
            <person name="Damm U."/>
            <person name="Buiate E.A."/>
            <person name="Epstein L."/>
            <person name="Alkan N."/>
            <person name="Altmueller J."/>
            <person name="Alvarado-Balderrama L."/>
            <person name="Bauser C.A."/>
            <person name="Becker C."/>
            <person name="Birren B.W."/>
            <person name="Chen Z."/>
            <person name="Choi J."/>
            <person name="Crouch J.A."/>
            <person name="Duvick J.P."/>
            <person name="Farman M.A."/>
            <person name="Gan P."/>
            <person name="Heiman D."/>
            <person name="Henrissat B."/>
            <person name="Howard R.J."/>
            <person name="Kabbage M."/>
            <person name="Koch C."/>
            <person name="Kracher B."/>
            <person name="Kubo Y."/>
            <person name="Law A.D."/>
            <person name="Lebrun M.-H."/>
            <person name="Lee Y.-H."/>
            <person name="Miyara I."/>
            <person name="Moore N."/>
            <person name="Neumann U."/>
            <person name="Nordstroem K."/>
            <person name="Panaccione D.G."/>
            <person name="Panstruga R."/>
            <person name="Place M."/>
            <person name="Proctor R.H."/>
            <person name="Prusky D."/>
            <person name="Rech G."/>
            <person name="Reinhardt R."/>
            <person name="Rollins J.A."/>
            <person name="Rounsley S."/>
            <person name="Schardl C.L."/>
            <person name="Schwartz D.C."/>
            <person name="Shenoy N."/>
            <person name="Shirasu K."/>
            <person name="Sikhakolli U.R."/>
            <person name="Stueber K."/>
            <person name="Sukno S.A."/>
            <person name="Sweigard J.A."/>
            <person name="Takano Y."/>
            <person name="Takahara H."/>
            <person name="Trail F."/>
            <person name="van der Does H.C."/>
            <person name="Voll L.M."/>
            <person name="Will I."/>
            <person name="Young S."/>
            <person name="Zeng Q."/>
            <person name="Zhang J."/>
            <person name="Zhou S."/>
            <person name="Dickman M.B."/>
            <person name="Schulze-Lefert P."/>
            <person name="Ver Loren van Themaat E."/>
            <person name="Ma L.-J."/>
            <person name="Vaillancourt L.J."/>
        </authorList>
    </citation>
    <scope>NUCLEOTIDE SEQUENCE [LARGE SCALE GENOMIC DNA]</scope>
    <source>
        <strain evidence="3">M1.001 / M2 / FGSC 10212</strain>
    </source>
</reference>